<protein>
    <submittedName>
        <fullName evidence="2">Ribbon-helix-helix protein, copG family</fullName>
    </submittedName>
</protein>
<evidence type="ECO:0000259" key="1">
    <source>
        <dbReference type="Pfam" id="PF12651"/>
    </source>
</evidence>
<name>A0A1I0CTG1_9PROT</name>
<dbReference type="Pfam" id="PF12651">
    <property type="entry name" value="RHH_3"/>
    <property type="match status" value="1"/>
</dbReference>
<evidence type="ECO:0000313" key="2">
    <source>
        <dbReference type="EMBL" id="SET22571.1"/>
    </source>
</evidence>
<accession>A0A1I0CTG1</accession>
<keyword evidence="3" id="KW-1185">Reference proteome</keyword>
<dbReference type="AlphaFoldDB" id="A0A1I0CTG1"/>
<organism evidence="2 3">
    <name type="scientific">Nitrosomonas marina</name>
    <dbReference type="NCBI Taxonomy" id="917"/>
    <lineage>
        <taxon>Bacteria</taxon>
        <taxon>Pseudomonadati</taxon>
        <taxon>Pseudomonadota</taxon>
        <taxon>Betaproteobacteria</taxon>
        <taxon>Nitrosomonadales</taxon>
        <taxon>Nitrosomonadaceae</taxon>
        <taxon>Nitrosomonas</taxon>
    </lineage>
</organism>
<dbReference type="CDD" id="cd21631">
    <property type="entry name" value="RHH_CopG_NikR-like"/>
    <property type="match status" value="1"/>
</dbReference>
<proteinExistence type="predicted"/>
<dbReference type="InterPro" id="IPR038733">
    <property type="entry name" value="Predicted_DNA_bind_prot_RHH"/>
</dbReference>
<sequence length="86" mass="10296">MYMKQESMIRTQVYLSKEQEQALKSLAISSGSRQSELIRQAVDLLLEQKNVTPYHWKQTLHDMKGIWADDKDVEHRMKTIRQEFDR</sequence>
<dbReference type="Proteomes" id="UP000199345">
    <property type="component" value="Unassembled WGS sequence"/>
</dbReference>
<dbReference type="EMBL" id="FOIA01000016">
    <property type="protein sequence ID" value="SET22571.1"/>
    <property type="molecule type" value="Genomic_DNA"/>
</dbReference>
<reference evidence="3" key="1">
    <citation type="submission" date="2016-10" db="EMBL/GenBank/DDBJ databases">
        <authorList>
            <person name="Varghese N."/>
            <person name="Submissions S."/>
        </authorList>
    </citation>
    <scope>NUCLEOTIDE SEQUENCE [LARGE SCALE GENOMIC DNA]</scope>
    <source>
        <strain evidence="3">Nm71</strain>
    </source>
</reference>
<evidence type="ECO:0000313" key="3">
    <source>
        <dbReference type="Proteomes" id="UP000199345"/>
    </source>
</evidence>
<feature type="domain" description="Predicted DNA-binding protein ribbon-helix-helix" evidence="1">
    <location>
        <begin position="10"/>
        <end position="47"/>
    </location>
</feature>
<gene>
    <name evidence="2" type="ORF">SAMN05216326_11615</name>
</gene>